<dbReference type="Gene3D" id="1.10.150.130">
    <property type="match status" value="1"/>
</dbReference>
<dbReference type="Proteomes" id="UP000273143">
    <property type="component" value="Chromosome"/>
</dbReference>
<evidence type="ECO:0000313" key="8">
    <source>
        <dbReference type="Proteomes" id="UP000273143"/>
    </source>
</evidence>
<dbReference type="Pfam" id="PF00589">
    <property type="entry name" value="Phage_integrase"/>
    <property type="match status" value="1"/>
</dbReference>
<comment type="similarity">
    <text evidence="1">Belongs to the 'phage' integrase family.</text>
</comment>
<evidence type="ECO:0000256" key="5">
    <source>
        <dbReference type="SAM" id="MobiDB-lite"/>
    </source>
</evidence>
<dbReference type="InterPro" id="IPR025166">
    <property type="entry name" value="Integrase_DNA_bind_dom"/>
</dbReference>
<organism evidence="7 8">
    <name type="scientific">Entomomonas moraniae</name>
    <dbReference type="NCBI Taxonomy" id="2213226"/>
    <lineage>
        <taxon>Bacteria</taxon>
        <taxon>Pseudomonadati</taxon>
        <taxon>Pseudomonadota</taxon>
        <taxon>Gammaproteobacteria</taxon>
        <taxon>Pseudomonadales</taxon>
        <taxon>Pseudomonadaceae</taxon>
        <taxon>Entomomonas</taxon>
    </lineage>
</organism>
<dbReference type="InterPro" id="IPR050808">
    <property type="entry name" value="Phage_Integrase"/>
</dbReference>
<keyword evidence="2" id="KW-0229">DNA integration</keyword>
<dbReference type="CDD" id="cd00801">
    <property type="entry name" value="INT_P4_C"/>
    <property type="match status" value="1"/>
</dbReference>
<keyword evidence="3" id="KW-0238">DNA-binding</keyword>
<dbReference type="RefSeq" id="WP_127163127.1">
    <property type="nucleotide sequence ID" value="NZ_CP029822.1"/>
</dbReference>
<keyword evidence="4" id="KW-0233">DNA recombination</keyword>
<dbReference type="Gene3D" id="1.10.443.10">
    <property type="entry name" value="Intergrase catalytic core"/>
    <property type="match status" value="1"/>
</dbReference>
<dbReference type="AlphaFoldDB" id="A0A3Q9JNA5"/>
<dbReference type="KEGG" id="emo:DM558_07475"/>
<dbReference type="InterPro" id="IPR011010">
    <property type="entry name" value="DNA_brk_join_enz"/>
</dbReference>
<evidence type="ECO:0000256" key="1">
    <source>
        <dbReference type="ARBA" id="ARBA00008857"/>
    </source>
</evidence>
<name>A0A3Q9JNA5_9GAMM</name>
<dbReference type="GO" id="GO:0006310">
    <property type="term" value="P:DNA recombination"/>
    <property type="evidence" value="ECO:0007669"/>
    <property type="project" value="UniProtKB-KW"/>
</dbReference>
<dbReference type="InterPro" id="IPR002104">
    <property type="entry name" value="Integrase_catalytic"/>
</dbReference>
<feature type="region of interest" description="Disordered" evidence="5">
    <location>
        <begin position="1"/>
        <end position="20"/>
    </location>
</feature>
<accession>A0A3Q9JNA5</accession>
<gene>
    <name evidence="7" type="ORF">DM558_07475</name>
</gene>
<dbReference type="Gene3D" id="3.30.160.390">
    <property type="entry name" value="Integrase, DNA-binding domain"/>
    <property type="match status" value="1"/>
</dbReference>
<dbReference type="GO" id="GO:0015074">
    <property type="term" value="P:DNA integration"/>
    <property type="evidence" value="ECO:0007669"/>
    <property type="project" value="UniProtKB-KW"/>
</dbReference>
<dbReference type="PANTHER" id="PTHR30629">
    <property type="entry name" value="PROPHAGE INTEGRASE"/>
    <property type="match status" value="1"/>
</dbReference>
<protein>
    <submittedName>
        <fullName evidence="7">DUF4102 domain-containing protein</fullName>
    </submittedName>
</protein>
<dbReference type="GO" id="GO:0003677">
    <property type="term" value="F:DNA binding"/>
    <property type="evidence" value="ECO:0007669"/>
    <property type="project" value="UniProtKB-KW"/>
</dbReference>
<dbReference type="Pfam" id="PF22022">
    <property type="entry name" value="Phage_int_M"/>
    <property type="match status" value="1"/>
</dbReference>
<evidence type="ECO:0000259" key="6">
    <source>
        <dbReference type="PROSITE" id="PS51898"/>
    </source>
</evidence>
<reference evidence="8" key="1">
    <citation type="submission" date="2018-06" db="EMBL/GenBank/DDBJ databases">
        <title>Complete genome of Pseudomonas insecticola strain QZS01.</title>
        <authorList>
            <person name="Wang J."/>
            <person name="Su Q."/>
        </authorList>
    </citation>
    <scope>NUCLEOTIDE SEQUENCE [LARGE SCALE GENOMIC DNA]</scope>
    <source>
        <strain evidence="8">QZS01</strain>
    </source>
</reference>
<evidence type="ECO:0000313" key="7">
    <source>
        <dbReference type="EMBL" id="AZS50628.1"/>
    </source>
</evidence>
<feature type="domain" description="Tyr recombinase" evidence="6">
    <location>
        <begin position="205"/>
        <end position="381"/>
    </location>
</feature>
<dbReference type="PROSITE" id="PS51898">
    <property type="entry name" value="TYR_RECOMBINASE"/>
    <property type="match status" value="1"/>
</dbReference>
<dbReference type="InterPro" id="IPR038488">
    <property type="entry name" value="Integrase_DNA-bd_sf"/>
</dbReference>
<dbReference type="SUPFAM" id="SSF56349">
    <property type="entry name" value="DNA breaking-rejoining enzymes"/>
    <property type="match status" value="1"/>
</dbReference>
<evidence type="ECO:0000256" key="4">
    <source>
        <dbReference type="ARBA" id="ARBA00023172"/>
    </source>
</evidence>
<dbReference type="InterPro" id="IPR010998">
    <property type="entry name" value="Integrase_recombinase_N"/>
</dbReference>
<dbReference type="InterPro" id="IPR013762">
    <property type="entry name" value="Integrase-like_cat_sf"/>
</dbReference>
<dbReference type="InterPro" id="IPR053876">
    <property type="entry name" value="Phage_int_M"/>
</dbReference>
<dbReference type="EMBL" id="CP029822">
    <property type="protein sequence ID" value="AZS50628.1"/>
    <property type="molecule type" value="Genomic_DNA"/>
</dbReference>
<dbReference type="PANTHER" id="PTHR30629:SF2">
    <property type="entry name" value="PROPHAGE INTEGRASE INTS-RELATED"/>
    <property type="match status" value="1"/>
</dbReference>
<evidence type="ECO:0000256" key="3">
    <source>
        <dbReference type="ARBA" id="ARBA00023125"/>
    </source>
</evidence>
<sequence>MPKKVAPLTDTKINKSKPKDKPYKLSDGEGLYIEIFPNGSKLWRVKYILNSKEKRIALGDYPTISLAYARELKQQVKLQVKKGIDPVLNRKIEKERSVTNSFESIANEWYEINSARWAESTKDKIRLYLDKDILPFFKNREIEGIKRIELVSLVRKFEERKAFEPAKKTRLWLNQIFRFALAKGVVDVNPATDLDVVAIQAPKVKHMPSVNFDNLKELLEHVKQTPCSALSKAAIYLLTLTGLRPGELRMCKWGYIDTDNKSITIPADLTKTRKPHTVPLPNQALKILEEIKPVSFHYEYVFIGRDLKKPFSDMTINKCLKMAGYKDKQTGHGFRHLLSTELNSRGYNHDWIEKQLAHGDTDKIRGTYNHASYLDQRRVMMQEWADSIDFDFKVF</sequence>
<dbReference type="Pfam" id="PF13356">
    <property type="entry name" value="Arm-DNA-bind_3"/>
    <property type="match status" value="1"/>
</dbReference>
<keyword evidence="8" id="KW-1185">Reference proteome</keyword>
<evidence type="ECO:0000256" key="2">
    <source>
        <dbReference type="ARBA" id="ARBA00022908"/>
    </source>
</evidence>
<proteinExistence type="inferred from homology"/>